<evidence type="ECO:0000256" key="1">
    <source>
        <dbReference type="SAM" id="MobiDB-lite"/>
    </source>
</evidence>
<proteinExistence type="predicted"/>
<protein>
    <submittedName>
        <fullName evidence="2">Uncharacterized protein</fullName>
    </submittedName>
</protein>
<reference evidence="2" key="1">
    <citation type="submission" date="2023-10" db="EMBL/GenBank/DDBJ databases">
        <authorList>
            <person name="Chen Y."/>
            <person name="Shah S."/>
            <person name="Dougan E. K."/>
            <person name="Thang M."/>
            <person name="Chan C."/>
        </authorList>
    </citation>
    <scope>NUCLEOTIDE SEQUENCE [LARGE SCALE GENOMIC DNA]</scope>
</reference>
<feature type="region of interest" description="Disordered" evidence="1">
    <location>
        <begin position="114"/>
        <end position="181"/>
    </location>
</feature>
<sequence>MSYAHGGYPSAGAPPGHPTGACGYHAPQVGAPHPGYPAVGGAAAPAGYPAAGSALGGLGAPGYPPPSAYPPGAAFPPPAGYAPVGYPAPGGYPPPAGYPPPGYGGFPPPFGYGLPPGYLPPAGHGHLRRDERRRDGDRREVDGRDRRDDASRRGRDRDGERGGEGGAAKDRGKPAGPPAACGVRVSGCQHETVGTIVNGEFDRVGENHSRPYFRRKEKANDGSEVMLYFWDDPEPKFAGWWFGPKVGGDQVWAYQPSKESREPPETGWQVPYDGPVEPNLRIQPTAGRPEDDQQLSKQQRRDRAPKDKREENRRNMEQASKTRAQQQEEIKQKLDAERQRVQDELRRKLEEQQKQAQQQIQAQKDAEERRRLEVSSVLKIRRCLEKLKVASPEGYEGQKRELEDVMLEDLDKTGAQKNQIEEECARELEASEARVKKIVELHRELGSLVEEAEAGLKSLQDAVASLDTNPEQEVSEVNEIVGSITKADSQVRARLKCCADYIVQKGSEIKDASPVLAGQAPSKTQQELASMLQRVHVCTQSSDASVQESLRKKDAAIQRARAWQRARVVRRRYEKYCTCADKLLRKKDVAAYSRGEFDFALSTSRLEEIWRLLVVAGEKGIRLERMPLLTSAIGIHRESQFMEGAHLALLGADWNFGSTCLEMPGMPRRAGLLIMQPESTMCVTPQAKTKIYYFLASTAFSKLVQVVNVDSSWAKRPHRPVQLHLRPGAVKMHQLVYTSHQRLPAELPVGPSNRSADWTKAREQAEHANLVASDQAVGTAWTALDVAWKAFSNAMELELESKLDTPVRRKGKKGPPLVAQWASVLAPPQRKEEDEVRVWVGWVWLQQNAKDLLNTSQRLVVQMSTLVDQSDVQASVNFCREVLDSGDSLHDGLKMLRPIDSWPSPSDEHAPVLYDEDGQPVEWSQFNSTGLYQAAEQLQLALLPIFVPRLAHECCSDCMNAVKLHNKGPLEQLSPKQRYGGLRRGALIHTCKNKFAPAVHAPAHRKLEVIDALAQPERRIGQANWRAYLEAKKAIELHARPSDAEAKQFDWTIDQLRKCARLMASALPLFPRATHQRSPRRVRPTKVFDKATSLHSWQRSLRGFRRTKCLVFSRGRQRERPELGCEGFLERVAELLVSAPDHGHKLASTQVGDEAAFAAVAKSCPDCAEGFTLCAALQSPALSLKNRYYIADSVDQFRQWLPLACDCAPDLTVVHEGLHANPGATWRAIIETGTLSPPSLPVVRSDGQEWSRIPLRVGPECRAMHYGGNHWVCDNATHSPGDRCVGYQNTRLESLIHPATAWNEKQIGRGILKDGRPCYGVCTHHGNSGVNVYSDGGLETFHGSQGWVQLEVEVRDTTKLKDGRINRYCVKGTPFETCEKVVLEALWVPRRELPSIVCLS</sequence>
<feature type="region of interest" description="Disordered" evidence="1">
    <location>
        <begin position="253"/>
        <end position="368"/>
    </location>
</feature>
<evidence type="ECO:0000313" key="2">
    <source>
        <dbReference type="EMBL" id="CAK0894769.1"/>
    </source>
</evidence>
<feature type="compositionally biased region" description="Basic and acidic residues" evidence="1">
    <location>
        <begin position="128"/>
        <end position="173"/>
    </location>
</feature>
<feature type="compositionally biased region" description="Basic and acidic residues" evidence="1">
    <location>
        <begin position="326"/>
        <end position="353"/>
    </location>
</feature>
<dbReference type="Proteomes" id="UP001189429">
    <property type="component" value="Unassembled WGS sequence"/>
</dbReference>
<feature type="compositionally biased region" description="Low complexity" evidence="1">
    <location>
        <begin position="114"/>
        <end position="124"/>
    </location>
</feature>
<feature type="compositionally biased region" description="Basic and acidic residues" evidence="1">
    <location>
        <begin position="299"/>
        <end position="316"/>
    </location>
</feature>
<accession>A0ABN9X5U9</accession>
<dbReference type="EMBL" id="CAUYUJ010019948">
    <property type="protein sequence ID" value="CAK0894769.1"/>
    <property type="molecule type" value="Genomic_DNA"/>
</dbReference>
<comment type="caution">
    <text evidence="2">The sequence shown here is derived from an EMBL/GenBank/DDBJ whole genome shotgun (WGS) entry which is preliminary data.</text>
</comment>
<evidence type="ECO:0000313" key="3">
    <source>
        <dbReference type="Proteomes" id="UP001189429"/>
    </source>
</evidence>
<name>A0ABN9X5U9_9DINO</name>
<keyword evidence="3" id="KW-1185">Reference proteome</keyword>
<gene>
    <name evidence="2" type="ORF">PCOR1329_LOCUS73719</name>
</gene>
<organism evidence="2 3">
    <name type="scientific">Prorocentrum cordatum</name>
    <dbReference type="NCBI Taxonomy" id="2364126"/>
    <lineage>
        <taxon>Eukaryota</taxon>
        <taxon>Sar</taxon>
        <taxon>Alveolata</taxon>
        <taxon>Dinophyceae</taxon>
        <taxon>Prorocentrales</taxon>
        <taxon>Prorocentraceae</taxon>
        <taxon>Prorocentrum</taxon>
    </lineage>
</organism>
<feature type="compositionally biased region" description="Low complexity" evidence="1">
    <location>
        <begin position="354"/>
        <end position="363"/>
    </location>
</feature>